<evidence type="ECO:0000313" key="2">
    <source>
        <dbReference type="EMBL" id="KUG13621.1"/>
    </source>
</evidence>
<gene>
    <name evidence="2" type="ORF">ASZ90_016351</name>
</gene>
<name>A0A0W8EYC9_9ZZZZ</name>
<dbReference type="EMBL" id="LNQE01001714">
    <property type="protein sequence ID" value="KUG13621.1"/>
    <property type="molecule type" value="Genomic_DNA"/>
</dbReference>
<accession>A0A0W8EYC9</accession>
<keyword evidence="1" id="KW-0472">Membrane</keyword>
<feature type="transmembrane region" description="Helical" evidence="1">
    <location>
        <begin position="12"/>
        <end position="34"/>
    </location>
</feature>
<sequence>MYPCITRAIHNIRGGLLGVLVYLGITVIIVGVAFMAAFGNDTPTARFILAAAGIYFRIAFPLWGIPVSYVLGGIFFSRDAECKEQSEGKGWQEAR</sequence>
<dbReference type="AlphaFoldDB" id="A0A0W8EYC9"/>
<keyword evidence="1" id="KW-0812">Transmembrane</keyword>
<organism evidence="2">
    <name type="scientific">hydrocarbon metagenome</name>
    <dbReference type="NCBI Taxonomy" id="938273"/>
    <lineage>
        <taxon>unclassified sequences</taxon>
        <taxon>metagenomes</taxon>
        <taxon>ecological metagenomes</taxon>
    </lineage>
</organism>
<keyword evidence="1" id="KW-1133">Transmembrane helix</keyword>
<comment type="caution">
    <text evidence="2">The sequence shown here is derived from an EMBL/GenBank/DDBJ whole genome shotgun (WGS) entry which is preliminary data.</text>
</comment>
<protein>
    <submittedName>
        <fullName evidence="2">Uncharacterized protein</fullName>
    </submittedName>
</protein>
<evidence type="ECO:0000256" key="1">
    <source>
        <dbReference type="SAM" id="Phobius"/>
    </source>
</evidence>
<feature type="transmembrane region" description="Helical" evidence="1">
    <location>
        <begin position="54"/>
        <end position="76"/>
    </location>
</feature>
<proteinExistence type="predicted"/>
<reference evidence="2" key="1">
    <citation type="journal article" date="2015" name="Proc. Natl. Acad. Sci. U.S.A.">
        <title>Networks of energetic and metabolic interactions define dynamics in microbial communities.</title>
        <authorList>
            <person name="Embree M."/>
            <person name="Liu J.K."/>
            <person name="Al-Bassam M.M."/>
            <person name="Zengler K."/>
        </authorList>
    </citation>
    <scope>NUCLEOTIDE SEQUENCE</scope>
</reference>